<proteinExistence type="predicted"/>
<evidence type="ECO:0000313" key="2">
    <source>
        <dbReference type="EMBL" id="KAJ7658105.1"/>
    </source>
</evidence>
<dbReference type="EMBL" id="JARKIE010000282">
    <property type="protein sequence ID" value="KAJ7658105.1"/>
    <property type="molecule type" value="Genomic_DNA"/>
</dbReference>
<dbReference type="Proteomes" id="UP001221757">
    <property type="component" value="Unassembled WGS sequence"/>
</dbReference>
<feature type="chain" id="PRO_5042138743" description="Secreted protein" evidence="1">
    <location>
        <begin position="20"/>
        <end position="97"/>
    </location>
</feature>
<evidence type="ECO:0000256" key="1">
    <source>
        <dbReference type="SAM" id="SignalP"/>
    </source>
</evidence>
<keyword evidence="1" id="KW-0732">Signal</keyword>
<evidence type="ECO:0000313" key="3">
    <source>
        <dbReference type="Proteomes" id="UP001221757"/>
    </source>
</evidence>
<keyword evidence="3" id="KW-1185">Reference proteome</keyword>
<accession>A0AAD7CQG3</accession>
<name>A0AAD7CQG3_MYCRO</name>
<reference evidence="2" key="1">
    <citation type="submission" date="2023-03" db="EMBL/GenBank/DDBJ databases">
        <title>Massive genome expansion in bonnet fungi (Mycena s.s.) driven by repeated elements and novel gene families across ecological guilds.</title>
        <authorList>
            <consortium name="Lawrence Berkeley National Laboratory"/>
            <person name="Harder C.B."/>
            <person name="Miyauchi S."/>
            <person name="Viragh M."/>
            <person name="Kuo A."/>
            <person name="Thoen E."/>
            <person name="Andreopoulos B."/>
            <person name="Lu D."/>
            <person name="Skrede I."/>
            <person name="Drula E."/>
            <person name="Henrissat B."/>
            <person name="Morin E."/>
            <person name="Kohler A."/>
            <person name="Barry K."/>
            <person name="LaButti K."/>
            <person name="Morin E."/>
            <person name="Salamov A."/>
            <person name="Lipzen A."/>
            <person name="Mereny Z."/>
            <person name="Hegedus B."/>
            <person name="Baldrian P."/>
            <person name="Stursova M."/>
            <person name="Weitz H."/>
            <person name="Taylor A."/>
            <person name="Grigoriev I.V."/>
            <person name="Nagy L.G."/>
            <person name="Martin F."/>
            <person name="Kauserud H."/>
        </authorList>
    </citation>
    <scope>NUCLEOTIDE SEQUENCE</scope>
    <source>
        <strain evidence="2">CBHHK067</strain>
    </source>
</reference>
<organism evidence="2 3">
    <name type="scientific">Mycena rosella</name>
    <name type="common">Pink bonnet</name>
    <name type="synonym">Agaricus rosellus</name>
    <dbReference type="NCBI Taxonomy" id="1033263"/>
    <lineage>
        <taxon>Eukaryota</taxon>
        <taxon>Fungi</taxon>
        <taxon>Dikarya</taxon>
        <taxon>Basidiomycota</taxon>
        <taxon>Agaricomycotina</taxon>
        <taxon>Agaricomycetes</taxon>
        <taxon>Agaricomycetidae</taxon>
        <taxon>Agaricales</taxon>
        <taxon>Marasmiineae</taxon>
        <taxon>Mycenaceae</taxon>
        <taxon>Mycena</taxon>
    </lineage>
</organism>
<gene>
    <name evidence="2" type="ORF">B0H17DRAFT_1097136</name>
</gene>
<sequence>MKRTHRRLVQLFVSYLGTAEPSCCWRQSARKSADDFFLCRVLCVGRPVAGSTGVASDEDVAAEVASVAEDPSADVKEVGTGGAMSVMLGEGRLRRAS</sequence>
<dbReference type="AlphaFoldDB" id="A0AAD7CQG3"/>
<protein>
    <recommendedName>
        <fullName evidence="4">Secreted protein</fullName>
    </recommendedName>
</protein>
<comment type="caution">
    <text evidence="2">The sequence shown here is derived from an EMBL/GenBank/DDBJ whole genome shotgun (WGS) entry which is preliminary data.</text>
</comment>
<evidence type="ECO:0008006" key="4">
    <source>
        <dbReference type="Google" id="ProtNLM"/>
    </source>
</evidence>
<feature type="signal peptide" evidence="1">
    <location>
        <begin position="1"/>
        <end position="19"/>
    </location>
</feature>